<keyword evidence="3" id="KW-0804">Transcription</keyword>
<dbReference type="SUPFAM" id="SSF46689">
    <property type="entry name" value="Homeodomain-like"/>
    <property type="match status" value="1"/>
</dbReference>
<dbReference type="Gene3D" id="1.10.357.10">
    <property type="entry name" value="Tetracycline Repressor, domain 2"/>
    <property type="match status" value="1"/>
</dbReference>
<dbReference type="PANTHER" id="PTHR47506">
    <property type="entry name" value="TRANSCRIPTIONAL REGULATORY PROTEIN"/>
    <property type="match status" value="1"/>
</dbReference>
<dbReference type="AlphaFoldDB" id="A0A840WK98"/>
<proteinExistence type="predicted"/>
<name>A0A840WK98_9ACTN</name>
<evidence type="ECO:0000313" key="6">
    <source>
        <dbReference type="EMBL" id="MBB5492097.1"/>
    </source>
</evidence>
<dbReference type="Pfam" id="PF00440">
    <property type="entry name" value="TetR_N"/>
    <property type="match status" value="1"/>
</dbReference>
<keyword evidence="2 4" id="KW-0238">DNA-binding</keyword>
<accession>A0A840WK98</accession>
<dbReference type="PROSITE" id="PS50977">
    <property type="entry name" value="HTH_TETR_2"/>
    <property type="match status" value="1"/>
</dbReference>
<dbReference type="InterPro" id="IPR001647">
    <property type="entry name" value="HTH_TetR"/>
</dbReference>
<feature type="DNA-binding region" description="H-T-H motif" evidence="4">
    <location>
        <begin position="36"/>
        <end position="55"/>
    </location>
</feature>
<organism evidence="6 7">
    <name type="scientific">Nocardiopsis metallicus</name>
    <dbReference type="NCBI Taxonomy" id="179819"/>
    <lineage>
        <taxon>Bacteria</taxon>
        <taxon>Bacillati</taxon>
        <taxon>Actinomycetota</taxon>
        <taxon>Actinomycetes</taxon>
        <taxon>Streptosporangiales</taxon>
        <taxon>Nocardiopsidaceae</taxon>
        <taxon>Nocardiopsis</taxon>
    </lineage>
</organism>
<feature type="domain" description="HTH tetR-type" evidence="5">
    <location>
        <begin position="13"/>
        <end position="73"/>
    </location>
</feature>
<evidence type="ECO:0000259" key="5">
    <source>
        <dbReference type="PROSITE" id="PS50977"/>
    </source>
</evidence>
<dbReference type="InterPro" id="IPR036271">
    <property type="entry name" value="Tet_transcr_reg_TetR-rel_C_sf"/>
</dbReference>
<dbReference type="Proteomes" id="UP000579647">
    <property type="component" value="Unassembled WGS sequence"/>
</dbReference>
<dbReference type="EMBL" id="JACHDO010000001">
    <property type="protein sequence ID" value="MBB5492097.1"/>
    <property type="molecule type" value="Genomic_DNA"/>
</dbReference>
<dbReference type="SUPFAM" id="SSF48498">
    <property type="entry name" value="Tetracyclin repressor-like, C-terminal domain"/>
    <property type="match status" value="1"/>
</dbReference>
<dbReference type="PRINTS" id="PR00455">
    <property type="entry name" value="HTHTETR"/>
</dbReference>
<dbReference type="PANTHER" id="PTHR47506:SF1">
    <property type="entry name" value="HTH-TYPE TRANSCRIPTIONAL REGULATOR YJDC"/>
    <property type="match status" value="1"/>
</dbReference>
<dbReference type="InterPro" id="IPR009057">
    <property type="entry name" value="Homeodomain-like_sf"/>
</dbReference>
<reference evidence="6 7" key="1">
    <citation type="submission" date="2020-08" db="EMBL/GenBank/DDBJ databases">
        <title>Sequencing the genomes of 1000 actinobacteria strains.</title>
        <authorList>
            <person name="Klenk H.-P."/>
        </authorList>
    </citation>
    <scope>NUCLEOTIDE SEQUENCE [LARGE SCALE GENOMIC DNA]</scope>
    <source>
        <strain evidence="6 7">DSM 44598</strain>
    </source>
</reference>
<dbReference type="RefSeq" id="WP_184365652.1">
    <property type="nucleotide sequence ID" value="NZ_BAAAKM010000015.1"/>
</dbReference>
<keyword evidence="7" id="KW-1185">Reference proteome</keyword>
<evidence type="ECO:0000256" key="1">
    <source>
        <dbReference type="ARBA" id="ARBA00023015"/>
    </source>
</evidence>
<gene>
    <name evidence="6" type="ORF">HNR07_003234</name>
</gene>
<evidence type="ECO:0000256" key="2">
    <source>
        <dbReference type="ARBA" id="ARBA00023125"/>
    </source>
</evidence>
<sequence>MGKERRTQADRRTASRGAILAAAARGIAQRGYSRLTLENVAREAGYTRGALYHQFPGKEALTLAVVEWIGQTWMTEVGRPLEETGDAAQVLLEVARQHAVFCRNHNAATVMQMLAIEFKHDDQALGRATADLTEELISRCREQVLTGRRRGTIPPGPPATDTARAYISVLEAVAVDSREPHDAVLTERAARGVLGL</sequence>
<dbReference type="GO" id="GO:0003677">
    <property type="term" value="F:DNA binding"/>
    <property type="evidence" value="ECO:0007669"/>
    <property type="project" value="UniProtKB-UniRule"/>
</dbReference>
<protein>
    <submittedName>
        <fullName evidence="6">AcrR family transcriptional regulator</fullName>
    </submittedName>
</protein>
<evidence type="ECO:0000256" key="4">
    <source>
        <dbReference type="PROSITE-ProRule" id="PRU00335"/>
    </source>
</evidence>
<evidence type="ECO:0000313" key="7">
    <source>
        <dbReference type="Proteomes" id="UP000579647"/>
    </source>
</evidence>
<evidence type="ECO:0000256" key="3">
    <source>
        <dbReference type="ARBA" id="ARBA00023163"/>
    </source>
</evidence>
<keyword evidence="1" id="KW-0805">Transcription regulation</keyword>
<comment type="caution">
    <text evidence="6">The sequence shown here is derived from an EMBL/GenBank/DDBJ whole genome shotgun (WGS) entry which is preliminary data.</text>
</comment>
<dbReference type="Gene3D" id="1.10.10.60">
    <property type="entry name" value="Homeodomain-like"/>
    <property type="match status" value="1"/>
</dbReference>